<gene>
    <name evidence="1" type="ORF">QRX88_08780</name>
</gene>
<dbReference type="AlphaFoldDB" id="A0ABD4ZT56"/>
<sequence>MTKSIFHIKTKEDYLEAVRQLRELTGDNLPHYCWEMYESETCLYVEPNRILYGSYSIAWREYGKTPQLFKVGMKIVKAPSDSEEYFIAIGQDNEAALQKLEELEAKVAELKAELAKPTEPLYKVVLPNPNAIEGANVFSLRKFTNDEGTTKVVLAKVKLGIFNANYNKANLLTEEEIKKDFEWAWQFAERVK</sequence>
<proteinExistence type="predicted"/>
<comment type="caution">
    <text evidence="1">The sequence shown here is derived from an EMBL/GenBank/DDBJ whole genome shotgun (WGS) entry which is preliminary data.</text>
</comment>
<dbReference type="RefSeq" id="WP_285905962.1">
    <property type="nucleotide sequence ID" value="NZ_JASUBC010000002.1"/>
</dbReference>
<accession>A0ABD4ZT56</accession>
<evidence type="ECO:0000313" key="1">
    <source>
        <dbReference type="EMBL" id="MDL4935806.1"/>
    </source>
</evidence>
<evidence type="ECO:0008006" key="3">
    <source>
        <dbReference type="Google" id="ProtNLM"/>
    </source>
</evidence>
<name>A0ABD4ZT56_ENTGA</name>
<reference evidence="1 2" key="1">
    <citation type="submission" date="2023-06" db="EMBL/GenBank/DDBJ databases">
        <title>Acute promotion of culturable opportunistic pathogens and persistent increase of antibiotic resistance following antibiotic exposure in mouse gut microbiota.</title>
        <authorList>
            <person name="Li L."/>
            <person name="Wang B."/>
            <person name="Sun Y."/>
            <person name="Wang M."/>
            <person name="Xu H."/>
        </authorList>
    </citation>
    <scope>NUCLEOTIDE SEQUENCE [LARGE SCALE GENOMIC DNA]</scope>
    <source>
        <strain evidence="1 2">CRI2_2</strain>
    </source>
</reference>
<dbReference type="EMBL" id="JASUBT010000005">
    <property type="protein sequence ID" value="MDL4935806.1"/>
    <property type="molecule type" value="Genomic_DNA"/>
</dbReference>
<organism evidence="1 2">
    <name type="scientific">Enterococcus gallinarum</name>
    <dbReference type="NCBI Taxonomy" id="1353"/>
    <lineage>
        <taxon>Bacteria</taxon>
        <taxon>Bacillati</taxon>
        <taxon>Bacillota</taxon>
        <taxon>Bacilli</taxon>
        <taxon>Lactobacillales</taxon>
        <taxon>Enterococcaceae</taxon>
        <taxon>Enterococcus</taxon>
    </lineage>
</organism>
<evidence type="ECO:0000313" key="2">
    <source>
        <dbReference type="Proteomes" id="UP001241571"/>
    </source>
</evidence>
<protein>
    <recommendedName>
        <fullName evidence="3">DUF1642 domain-containing protein</fullName>
    </recommendedName>
</protein>
<dbReference type="Proteomes" id="UP001241571">
    <property type="component" value="Unassembled WGS sequence"/>
</dbReference>